<evidence type="ECO:0000256" key="1">
    <source>
        <dbReference type="ARBA" id="ARBA00022884"/>
    </source>
</evidence>
<dbReference type="Gene3D" id="1.10.1710.10">
    <property type="entry name" value="ProQ/FinO domain"/>
    <property type="match status" value="1"/>
</dbReference>
<dbReference type="Pfam" id="PF04352">
    <property type="entry name" value="ProQ"/>
    <property type="match status" value="1"/>
</dbReference>
<dbReference type="SUPFAM" id="SSF48657">
    <property type="entry name" value="FinO-like"/>
    <property type="match status" value="1"/>
</dbReference>
<gene>
    <name evidence="4" type="ORF">NCTC10529_01156</name>
</gene>
<protein>
    <submittedName>
        <fullName evidence="4">ProP expression regulator</fullName>
    </submittedName>
</protein>
<feature type="compositionally biased region" description="Low complexity" evidence="2">
    <location>
        <begin position="129"/>
        <end position="138"/>
    </location>
</feature>
<feature type="domain" description="ProQ/FinO" evidence="3">
    <location>
        <begin position="19"/>
        <end position="128"/>
    </location>
</feature>
<keyword evidence="1" id="KW-0694">RNA-binding</keyword>
<feature type="region of interest" description="Disordered" evidence="2">
    <location>
        <begin position="99"/>
        <end position="138"/>
    </location>
</feature>
<dbReference type="GO" id="GO:0003723">
    <property type="term" value="F:RNA binding"/>
    <property type="evidence" value="ECO:0007669"/>
    <property type="project" value="UniProtKB-KW"/>
</dbReference>
<evidence type="ECO:0000313" key="4">
    <source>
        <dbReference type="EMBL" id="SQH24961.1"/>
    </source>
</evidence>
<accession>A0AAX2J3J9</accession>
<dbReference type="SMART" id="SM00945">
    <property type="entry name" value="ProQ"/>
    <property type="match status" value="1"/>
</dbReference>
<evidence type="ECO:0000256" key="2">
    <source>
        <dbReference type="SAM" id="MobiDB-lite"/>
    </source>
</evidence>
<proteinExistence type="predicted"/>
<dbReference type="InterPro" id="IPR016103">
    <property type="entry name" value="ProQ/FinO"/>
</dbReference>
<reference evidence="4 5" key="1">
    <citation type="submission" date="2018-06" db="EMBL/GenBank/DDBJ databases">
        <authorList>
            <consortium name="Pathogen Informatics"/>
            <person name="Doyle S."/>
        </authorList>
    </citation>
    <scope>NUCLEOTIDE SEQUENCE [LARGE SCALE GENOMIC DNA]</scope>
    <source>
        <strain evidence="4 5">NCTC10529</strain>
    </source>
</reference>
<dbReference type="Proteomes" id="UP000248598">
    <property type="component" value="Chromosome 1"/>
</dbReference>
<dbReference type="AlphaFoldDB" id="A0AAX2J3J9"/>
<dbReference type="EMBL" id="LS483426">
    <property type="protein sequence ID" value="SQH24961.1"/>
    <property type="molecule type" value="Genomic_DNA"/>
</dbReference>
<dbReference type="RefSeq" id="WP_003785834.1">
    <property type="nucleotide sequence ID" value="NZ_CP050136.1"/>
</dbReference>
<dbReference type="GeneID" id="93262449"/>
<dbReference type="InterPro" id="IPR036442">
    <property type="entry name" value="ProQ/FinO_sf"/>
</dbReference>
<name>A0AAX2J3J9_KINKI</name>
<evidence type="ECO:0000259" key="3">
    <source>
        <dbReference type="SMART" id="SM00945"/>
    </source>
</evidence>
<sequence>MTHETALGAALKNAVQAMSKKKQTDMVAEYLYNKYEVFQKCKPLAVGVENELIAALPQFNAELVKRALANHCRRPRYIKAVARGGKRFNLNNRFQGEVSAEEQQHALEQPGIREAIEKQDARRAEAKAAKQAAASNQE</sequence>
<organism evidence="4 5">
    <name type="scientific">Kingella kingae</name>
    <dbReference type="NCBI Taxonomy" id="504"/>
    <lineage>
        <taxon>Bacteria</taxon>
        <taxon>Pseudomonadati</taxon>
        <taxon>Pseudomonadota</taxon>
        <taxon>Betaproteobacteria</taxon>
        <taxon>Neisseriales</taxon>
        <taxon>Neisseriaceae</taxon>
        <taxon>Kingella</taxon>
    </lineage>
</organism>
<feature type="compositionally biased region" description="Basic and acidic residues" evidence="2">
    <location>
        <begin position="114"/>
        <end position="128"/>
    </location>
</feature>
<evidence type="ECO:0000313" key="5">
    <source>
        <dbReference type="Proteomes" id="UP000248598"/>
    </source>
</evidence>